<comment type="function">
    <text evidence="7">Plays an important role in the control of DNA replication and the maintenance of replication fork stability.</text>
</comment>
<feature type="compositionally biased region" description="Basic and acidic residues" evidence="8">
    <location>
        <begin position="370"/>
        <end position="383"/>
    </location>
</feature>
<dbReference type="InterPro" id="IPR012923">
    <property type="entry name" value="Csm3"/>
</dbReference>
<feature type="compositionally biased region" description="Polar residues" evidence="8">
    <location>
        <begin position="303"/>
        <end position="316"/>
    </location>
</feature>
<dbReference type="GO" id="GO:0000076">
    <property type="term" value="P:DNA replication checkpoint signaling"/>
    <property type="evidence" value="ECO:0007669"/>
    <property type="project" value="UniProtKB-UniRule"/>
</dbReference>
<keyword evidence="3 7" id="KW-0227">DNA damage</keyword>
<evidence type="ECO:0000313" key="10">
    <source>
        <dbReference type="EMBL" id="KAK3937575.1"/>
    </source>
</evidence>
<feature type="region of interest" description="Disordered" evidence="8">
    <location>
        <begin position="211"/>
        <end position="230"/>
    </location>
</feature>
<evidence type="ECO:0000256" key="3">
    <source>
        <dbReference type="ARBA" id="ARBA00022763"/>
    </source>
</evidence>
<name>A0AAN6N2H9_9PEZI</name>
<dbReference type="GO" id="GO:0031298">
    <property type="term" value="C:replication fork protection complex"/>
    <property type="evidence" value="ECO:0007669"/>
    <property type="project" value="TreeGrafter"/>
</dbReference>
<evidence type="ECO:0000256" key="2">
    <source>
        <dbReference type="ARBA" id="ARBA00006075"/>
    </source>
</evidence>
<dbReference type="GO" id="GO:0003677">
    <property type="term" value="F:DNA binding"/>
    <property type="evidence" value="ECO:0007669"/>
    <property type="project" value="TreeGrafter"/>
</dbReference>
<feature type="domain" description="Chromosome segregation in meiosis protein 3" evidence="9">
    <location>
        <begin position="65"/>
        <end position="146"/>
    </location>
</feature>
<keyword evidence="5 7" id="KW-0539">Nucleus</keyword>
<protein>
    <recommendedName>
        <fullName evidence="7">Chromosome segregation in meiosis protein</fullName>
    </recommendedName>
</protein>
<accession>A0AAN6N2H9</accession>
<dbReference type="PANTHER" id="PTHR13220">
    <property type="entry name" value="TIMELESS INTERACTING-RELATED"/>
    <property type="match status" value="1"/>
</dbReference>
<evidence type="ECO:0000256" key="6">
    <source>
        <dbReference type="ARBA" id="ARBA00023306"/>
    </source>
</evidence>
<dbReference type="AlphaFoldDB" id="A0AAN6N2H9"/>
<evidence type="ECO:0000256" key="5">
    <source>
        <dbReference type="ARBA" id="ARBA00023242"/>
    </source>
</evidence>
<sequence>MDTNSFMDDYLAGWDDDDPFRSPSPDGAEKRDKDKDKNKKRKEAGDLGIDEQIEVQKKARAPRVKLDETLLLSEKGIPTLRKTARKLRFKGKGHEFSDAARLLSFYQQWLDALFPKATFLDGLAMIEKAGHKTIMHKMRMEWINEGKPKSTLLEDDNDEYSIARDQQQQPQPRRIAPIFDSAAATATAFRDKTAALEDVLGDEDIYNASPRRATRTAAAGPPTGDVPDEDDLDALMAEADAGPDARHTNTMPSFTSIFGDGPSKKPPENKSTFGNGARRVTEEPDEEEDLDALMAEADAETRMQLTKTGSSNSTSLFGDGRPSNRKLEVAAEEDEDDLDALMAEAEAQSAPPPQKRDAGQSPRPGGMHENANDKSKEPHREDVPRDDEDDDLDALMAEVEA</sequence>
<dbReference type="Proteomes" id="UP001303473">
    <property type="component" value="Unassembled WGS sequence"/>
</dbReference>
<dbReference type="EMBL" id="MU853850">
    <property type="protein sequence ID" value="KAK3937575.1"/>
    <property type="molecule type" value="Genomic_DNA"/>
</dbReference>
<evidence type="ECO:0000256" key="8">
    <source>
        <dbReference type="SAM" id="MobiDB-lite"/>
    </source>
</evidence>
<evidence type="ECO:0000256" key="7">
    <source>
        <dbReference type="RuleBase" id="RU366049"/>
    </source>
</evidence>
<keyword evidence="4" id="KW-0236">DNA replication inhibitor</keyword>
<keyword evidence="6 7" id="KW-0131">Cell cycle</keyword>
<evidence type="ECO:0000256" key="1">
    <source>
        <dbReference type="ARBA" id="ARBA00004123"/>
    </source>
</evidence>
<evidence type="ECO:0000256" key="4">
    <source>
        <dbReference type="ARBA" id="ARBA00022880"/>
    </source>
</evidence>
<feature type="compositionally biased region" description="Basic and acidic residues" evidence="8">
    <location>
        <begin position="27"/>
        <end position="37"/>
    </location>
</feature>
<comment type="caution">
    <text evidence="10">The sequence shown here is derived from an EMBL/GenBank/DDBJ whole genome shotgun (WGS) entry which is preliminary data.</text>
</comment>
<comment type="similarity">
    <text evidence="2 7">Belongs to the CSM3 family.</text>
</comment>
<gene>
    <name evidence="10" type="ORF">QBC46DRAFT_392348</name>
</gene>
<dbReference type="GO" id="GO:0006974">
    <property type="term" value="P:DNA damage response"/>
    <property type="evidence" value="ECO:0007669"/>
    <property type="project" value="UniProtKB-KW"/>
</dbReference>
<feature type="compositionally biased region" description="Acidic residues" evidence="8">
    <location>
        <begin position="330"/>
        <end position="339"/>
    </location>
</feature>
<keyword evidence="11" id="KW-1185">Reference proteome</keyword>
<dbReference type="Pfam" id="PF07962">
    <property type="entry name" value="Swi3"/>
    <property type="match status" value="1"/>
</dbReference>
<organism evidence="10 11">
    <name type="scientific">Diplogelasinospora grovesii</name>
    <dbReference type="NCBI Taxonomy" id="303347"/>
    <lineage>
        <taxon>Eukaryota</taxon>
        <taxon>Fungi</taxon>
        <taxon>Dikarya</taxon>
        <taxon>Ascomycota</taxon>
        <taxon>Pezizomycotina</taxon>
        <taxon>Sordariomycetes</taxon>
        <taxon>Sordariomycetidae</taxon>
        <taxon>Sordariales</taxon>
        <taxon>Diplogelasinosporaceae</taxon>
        <taxon>Diplogelasinospora</taxon>
    </lineage>
</organism>
<feature type="region of interest" description="Disordered" evidence="8">
    <location>
        <begin position="241"/>
        <end position="401"/>
    </location>
</feature>
<reference evidence="11" key="1">
    <citation type="journal article" date="2023" name="Mol. Phylogenet. Evol.">
        <title>Genome-scale phylogeny and comparative genomics of the fungal order Sordariales.</title>
        <authorList>
            <person name="Hensen N."/>
            <person name="Bonometti L."/>
            <person name="Westerberg I."/>
            <person name="Brannstrom I.O."/>
            <person name="Guillou S."/>
            <person name="Cros-Aarteil S."/>
            <person name="Calhoun S."/>
            <person name="Haridas S."/>
            <person name="Kuo A."/>
            <person name="Mondo S."/>
            <person name="Pangilinan J."/>
            <person name="Riley R."/>
            <person name="LaButti K."/>
            <person name="Andreopoulos B."/>
            <person name="Lipzen A."/>
            <person name="Chen C."/>
            <person name="Yan M."/>
            <person name="Daum C."/>
            <person name="Ng V."/>
            <person name="Clum A."/>
            <person name="Steindorff A."/>
            <person name="Ohm R.A."/>
            <person name="Martin F."/>
            <person name="Silar P."/>
            <person name="Natvig D.O."/>
            <person name="Lalanne C."/>
            <person name="Gautier V."/>
            <person name="Ament-Velasquez S.L."/>
            <person name="Kruys A."/>
            <person name="Hutchinson M.I."/>
            <person name="Powell A.J."/>
            <person name="Barry K."/>
            <person name="Miller A.N."/>
            <person name="Grigoriev I.V."/>
            <person name="Debuchy R."/>
            <person name="Gladieux P."/>
            <person name="Hiltunen Thoren M."/>
            <person name="Johannesson H."/>
        </authorList>
    </citation>
    <scope>NUCLEOTIDE SEQUENCE [LARGE SCALE GENOMIC DNA]</scope>
    <source>
        <strain evidence="11">CBS 340.73</strain>
    </source>
</reference>
<feature type="compositionally biased region" description="Acidic residues" evidence="8">
    <location>
        <begin position="384"/>
        <end position="401"/>
    </location>
</feature>
<feature type="compositionally biased region" description="Low complexity" evidence="8">
    <location>
        <begin position="340"/>
        <end position="349"/>
    </location>
</feature>
<dbReference type="PANTHER" id="PTHR13220:SF11">
    <property type="entry name" value="TIMELESS-INTERACTING PROTEIN"/>
    <property type="match status" value="1"/>
</dbReference>
<dbReference type="GO" id="GO:0031297">
    <property type="term" value="P:replication fork processing"/>
    <property type="evidence" value="ECO:0007669"/>
    <property type="project" value="UniProtKB-UniRule"/>
</dbReference>
<dbReference type="GO" id="GO:0043111">
    <property type="term" value="P:replication fork arrest"/>
    <property type="evidence" value="ECO:0007669"/>
    <property type="project" value="TreeGrafter"/>
</dbReference>
<evidence type="ECO:0000259" key="9">
    <source>
        <dbReference type="Pfam" id="PF07962"/>
    </source>
</evidence>
<evidence type="ECO:0000313" key="11">
    <source>
        <dbReference type="Proteomes" id="UP001303473"/>
    </source>
</evidence>
<dbReference type="InterPro" id="IPR040038">
    <property type="entry name" value="TIPIN/Csm3/Swi3"/>
</dbReference>
<comment type="subcellular location">
    <subcellularLocation>
        <location evidence="1 7">Nucleus</location>
    </subcellularLocation>
</comment>
<proteinExistence type="inferred from homology"/>
<feature type="region of interest" description="Disordered" evidence="8">
    <location>
        <begin position="1"/>
        <end position="48"/>
    </location>
</feature>